<name>A0A165JG47_XYLHT</name>
<dbReference type="OMA" id="PRPAYLM"/>
<dbReference type="Proteomes" id="UP000076632">
    <property type="component" value="Unassembled WGS sequence"/>
</dbReference>
<dbReference type="PANTHER" id="PTHR42103:SF2">
    <property type="entry name" value="AB HYDROLASE-1 DOMAIN-CONTAINING PROTEIN"/>
    <property type="match status" value="1"/>
</dbReference>
<organism evidence="2 3">
    <name type="scientific">Xylona heveae (strain CBS 132557 / TC161)</name>
    <dbReference type="NCBI Taxonomy" id="1328760"/>
    <lineage>
        <taxon>Eukaryota</taxon>
        <taxon>Fungi</taxon>
        <taxon>Dikarya</taxon>
        <taxon>Ascomycota</taxon>
        <taxon>Pezizomycotina</taxon>
        <taxon>Xylonomycetes</taxon>
        <taxon>Xylonales</taxon>
        <taxon>Xylonaceae</taxon>
        <taxon>Xylona</taxon>
    </lineage>
</organism>
<dbReference type="GeneID" id="28896622"/>
<dbReference type="InterPro" id="IPR029058">
    <property type="entry name" value="AB_hydrolase_fold"/>
</dbReference>
<sequence>MVLSAPTFSFKIPSIHDSTLLDCRIYHPQKSYHTINPESRKPASFGHGGDDESATADRDGILRRVRLDENDQSGSSRYGSGIGIWAKRGAVIAHPYAPLGGSYDDPAVHLLASEALRAGFVVGTFNFRGAGASEGSTSWTAKPELADYISFTGFLMQYLLNIWLAEPSGWIGHDKVAPAIEPFGPSEFTTTAAADCSNAMMLLLSGYSYGSMITSRLPETDEIFARFESVRTGSPEAEIKLRGQSLAKEWNKGILRSSVHAAPDRSSGTMPLMTMGWDESENHARNRKTSHEVRRSLDTVRKSVDHMKTKYSHRPHASVQQAFPVEDPHTQVPSQTPRFLTFYLLVSPLLSPVSLLATLFSRQMNWGSQEESDERLSRHDTLAIYGDEDMFTSGKKLRRWAQRLSERPQSRFRFQEIAGAGHFWHDPRAARELRLSAKSWFDEILS</sequence>
<dbReference type="PANTHER" id="PTHR42103">
    <property type="entry name" value="ALPHA/BETA-HYDROLASES SUPERFAMILY PROTEIN"/>
    <property type="match status" value="1"/>
</dbReference>
<dbReference type="OrthoDB" id="10260961at2759"/>
<dbReference type="SUPFAM" id="SSF53474">
    <property type="entry name" value="alpha/beta-Hydrolases"/>
    <property type="match status" value="1"/>
</dbReference>
<reference evidence="2 3" key="1">
    <citation type="journal article" date="2016" name="Fungal Biol.">
        <title>The genome of Xylona heveae provides a window into fungal endophytism.</title>
        <authorList>
            <person name="Gazis R."/>
            <person name="Kuo A."/>
            <person name="Riley R."/>
            <person name="LaButti K."/>
            <person name="Lipzen A."/>
            <person name="Lin J."/>
            <person name="Amirebrahimi M."/>
            <person name="Hesse C.N."/>
            <person name="Spatafora J.W."/>
            <person name="Henrissat B."/>
            <person name="Hainaut M."/>
            <person name="Grigoriev I.V."/>
            <person name="Hibbett D.S."/>
        </authorList>
    </citation>
    <scope>NUCLEOTIDE SEQUENCE [LARGE SCALE GENOMIC DNA]</scope>
    <source>
        <strain evidence="2 3">TC161</strain>
    </source>
</reference>
<evidence type="ECO:0008006" key="4">
    <source>
        <dbReference type="Google" id="ProtNLM"/>
    </source>
</evidence>
<dbReference type="STRING" id="1328760.A0A165JG47"/>
<dbReference type="Gene3D" id="3.40.50.1820">
    <property type="entry name" value="alpha/beta hydrolase"/>
    <property type="match status" value="1"/>
</dbReference>
<accession>A0A165JG47</accession>
<gene>
    <name evidence="2" type="ORF">L228DRAFT_242618</name>
</gene>
<dbReference type="RefSeq" id="XP_018191746.1">
    <property type="nucleotide sequence ID" value="XM_018331485.1"/>
</dbReference>
<feature type="region of interest" description="Disordered" evidence="1">
    <location>
        <begin position="33"/>
        <end position="60"/>
    </location>
</feature>
<evidence type="ECO:0000313" key="3">
    <source>
        <dbReference type="Proteomes" id="UP000076632"/>
    </source>
</evidence>
<evidence type="ECO:0000256" key="1">
    <source>
        <dbReference type="SAM" id="MobiDB-lite"/>
    </source>
</evidence>
<dbReference type="AlphaFoldDB" id="A0A165JG47"/>
<keyword evidence="3" id="KW-1185">Reference proteome</keyword>
<protein>
    <recommendedName>
        <fullName evidence="4">Alpha/beta-hydrolase</fullName>
    </recommendedName>
</protein>
<evidence type="ECO:0000313" key="2">
    <source>
        <dbReference type="EMBL" id="KZF26191.1"/>
    </source>
</evidence>
<proteinExistence type="predicted"/>
<dbReference type="InParanoid" id="A0A165JG47"/>
<dbReference type="EMBL" id="KV407454">
    <property type="protein sequence ID" value="KZF26191.1"/>
    <property type="molecule type" value="Genomic_DNA"/>
</dbReference>